<keyword evidence="2" id="KW-0732">Signal</keyword>
<dbReference type="EMBL" id="PYFT01000002">
    <property type="protein sequence ID" value="PSR51913.1"/>
    <property type="molecule type" value="Genomic_DNA"/>
</dbReference>
<gene>
    <name evidence="4" type="ORF">AHMF7605_28810</name>
</gene>
<evidence type="ECO:0000313" key="4">
    <source>
        <dbReference type="EMBL" id="PSR51913.1"/>
    </source>
</evidence>
<dbReference type="Gene3D" id="3.30.565.10">
    <property type="entry name" value="Histidine kinase-like ATPase, C-terminal domain"/>
    <property type="match status" value="1"/>
</dbReference>
<keyword evidence="1" id="KW-0472">Membrane</keyword>
<dbReference type="InterPro" id="IPR010559">
    <property type="entry name" value="Sig_transdc_His_kin_internal"/>
</dbReference>
<dbReference type="OrthoDB" id="6190788at2"/>
<feature type="transmembrane region" description="Helical" evidence="1">
    <location>
        <begin position="375"/>
        <end position="394"/>
    </location>
</feature>
<keyword evidence="1" id="KW-0812">Transmembrane</keyword>
<reference evidence="4 5" key="1">
    <citation type="submission" date="2018-03" db="EMBL/GenBank/DDBJ databases">
        <title>Adhaeribacter sp. HMF7605 Genome sequencing and assembly.</title>
        <authorList>
            <person name="Kang H."/>
            <person name="Kang J."/>
            <person name="Cha I."/>
            <person name="Kim H."/>
            <person name="Joh K."/>
        </authorList>
    </citation>
    <scope>NUCLEOTIDE SEQUENCE [LARGE SCALE GENOMIC DNA]</scope>
    <source>
        <strain evidence="4 5">HMF7605</strain>
    </source>
</reference>
<evidence type="ECO:0000259" key="3">
    <source>
        <dbReference type="Pfam" id="PF06580"/>
    </source>
</evidence>
<dbReference type="GO" id="GO:0016020">
    <property type="term" value="C:membrane"/>
    <property type="evidence" value="ECO:0007669"/>
    <property type="project" value="InterPro"/>
</dbReference>
<dbReference type="Gene3D" id="2.130.10.10">
    <property type="entry name" value="YVTN repeat-like/Quinoprotein amine dehydrogenase"/>
    <property type="match status" value="2"/>
</dbReference>
<dbReference type="SUPFAM" id="SSF55874">
    <property type="entry name" value="ATPase domain of HSP90 chaperone/DNA topoisomerase II/histidine kinase"/>
    <property type="match status" value="1"/>
</dbReference>
<feature type="domain" description="Signal transduction histidine kinase internal region" evidence="3">
    <location>
        <begin position="420"/>
        <end position="498"/>
    </location>
</feature>
<dbReference type="Proteomes" id="UP000240357">
    <property type="component" value="Unassembled WGS sequence"/>
</dbReference>
<dbReference type="GO" id="GO:0000155">
    <property type="term" value="F:phosphorelay sensor kinase activity"/>
    <property type="evidence" value="ECO:0007669"/>
    <property type="project" value="InterPro"/>
</dbReference>
<dbReference type="PANTHER" id="PTHR34220:SF7">
    <property type="entry name" value="SENSOR HISTIDINE KINASE YPDA"/>
    <property type="match status" value="1"/>
</dbReference>
<proteinExistence type="predicted"/>
<dbReference type="InterPro" id="IPR015943">
    <property type="entry name" value="WD40/YVTN_repeat-like_dom_sf"/>
</dbReference>
<dbReference type="PANTHER" id="PTHR34220">
    <property type="entry name" value="SENSOR HISTIDINE KINASE YPDA"/>
    <property type="match status" value="1"/>
</dbReference>
<dbReference type="InterPro" id="IPR036890">
    <property type="entry name" value="HATPase_C_sf"/>
</dbReference>
<keyword evidence="5" id="KW-1185">Reference proteome</keyword>
<feature type="signal peptide" evidence="2">
    <location>
        <begin position="1"/>
        <end position="23"/>
    </location>
</feature>
<evidence type="ECO:0000313" key="5">
    <source>
        <dbReference type="Proteomes" id="UP000240357"/>
    </source>
</evidence>
<protein>
    <recommendedName>
        <fullName evidence="3">Signal transduction histidine kinase internal region domain-containing protein</fullName>
    </recommendedName>
</protein>
<keyword evidence="1" id="KW-1133">Transmembrane helix</keyword>
<dbReference type="InterPro" id="IPR050640">
    <property type="entry name" value="Bact_2-comp_sensor_kinase"/>
</dbReference>
<dbReference type="Pfam" id="PF06580">
    <property type="entry name" value="His_kinase"/>
    <property type="match status" value="1"/>
</dbReference>
<dbReference type="RefSeq" id="WP_106933734.1">
    <property type="nucleotide sequence ID" value="NZ_PYFT01000002.1"/>
</dbReference>
<evidence type="ECO:0000256" key="2">
    <source>
        <dbReference type="SAM" id="SignalP"/>
    </source>
</evidence>
<feature type="chain" id="PRO_5015754324" description="Signal transduction histidine kinase internal region domain-containing protein" evidence="2">
    <location>
        <begin position="24"/>
        <end position="625"/>
    </location>
</feature>
<evidence type="ECO:0000256" key="1">
    <source>
        <dbReference type="SAM" id="Phobius"/>
    </source>
</evidence>
<accession>A0A2T2Y8T7</accession>
<dbReference type="AlphaFoldDB" id="A0A2T2Y8T7"/>
<name>A0A2T2Y8T7_9BACT</name>
<comment type="caution">
    <text evidence="4">The sequence shown here is derived from an EMBL/GenBank/DDBJ whole genome shotgun (WGS) entry which is preliminary data.</text>
</comment>
<sequence length="625" mass="72330">MEKSNTSIAFCFLLILLHFNSFARSSITKDTVKRKGEDSSSRALINEVLPKIFIPDLNEPKAKHLYNPNNHLYNHNLQIIQEKQGFIWIISNNRLYRYDGLFLKEFDMGSGRENYTEVAFISRNNTVWVGQTYTSTISNRVDLTTWGACINQFDKITEKFRPYFIPLEKANKNFTDTKSDRYPFGFVQMKAIMEDRSGNILIVMNIGIYLFNLKTQEFTYLSLPPTTNNQNPLLIHFFEKGNSNDMWLGTSKGLYHYHAHRFTHYQHNPTDPNSLDHDFITGLHKDSAGTLWVLTENGLNKFIPAKNNFKRLSLNGRLQDIVGWNHVTDKAILLLYKKELYHNYPGAIPMAPRFGVSFLVNDIVKPSRDFIQKQILTWLSFPSLIIIVLSFAFYRYRIRQVRRQEQLKTSFEKQLAEVSITALRAQMNPHFLFNSLNSINNFIVKNKAEDAANYLTKFSRLIRLILTNSKLALVSLANELEAIRLYIQLENIRFNGRFSYSLEIQEGVDIEYFEIPPLLIQPYVENAIWHGLLHKEGKGHLKIKVYVQNAYLYVEVEDNGVGRKLAVELKSKSATKDKSMGMQITSERVEMLNKLKQQQATVEIIDQEDSNGNPLGTKVILKIPL</sequence>
<organism evidence="4 5">
    <name type="scientific">Adhaeribacter arboris</name>
    <dbReference type="NCBI Taxonomy" id="2072846"/>
    <lineage>
        <taxon>Bacteria</taxon>
        <taxon>Pseudomonadati</taxon>
        <taxon>Bacteroidota</taxon>
        <taxon>Cytophagia</taxon>
        <taxon>Cytophagales</taxon>
        <taxon>Hymenobacteraceae</taxon>
        <taxon>Adhaeribacter</taxon>
    </lineage>
</organism>